<gene>
    <name evidence="1" type="ORF">V6N12_046820</name>
</gene>
<dbReference type="Proteomes" id="UP001472677">
    <property type="component" value="Unassembled WGS sequence"/>
</dbReference>
<protein>
    <submittedName>
        <fullName evidence="1">Uncharacterized protein</fullName>
    </submittedName>
</protein>
<proteinExistence type="predicted"/>
<name>A0ABR2AIK9_9ROSI</name>
<keyword evidence="2" id="KW-1185">Reference proteome</keyword>
<evidence type="ECO:0000313" key="2">
    <source>
        <dbReference type="Proteomes" id="UP001472677"/>
    </source>
</evidence>
<dbReference type="EMBL" id="JBBPBM010000699">
    <property type="protein sequence ID" value="KAK8492782.1"/>
    <property type="molecule type" value="Genomic_DNA"/>
</dbReference>
<reference evidence="1 2" key="1">
    <citation type="journal article" date="2024" name="G3 (Bethesda)">
        <title>Genome assembly of Hibiscus sabdariffa L. provides insights into metabolisms of medicinal natural products.</title>
        <authorList>
            <person name="Kim T."/>
        </authorList>
    </citation>
    <scope>NUCLEOTIDE SEQUENCE [LARGE SCALE GENOMIC DNA]</scope>
    <source>
        <strain evidence="1">TK-2024</strain>
        <tissue evidence="1">Old leaves</tissue>
    </source>
</reference>
<evidence type="ECO:0000313" key="1">
    <source>
        <dbReference type="EMBL" id="KAK8492782.1"/>
    </source>
</evidence>
<sequence>MMHGLINVLKCTTGCVCRATSLQRIIGYKVIVDRASQGVLVRSTDAQIDKKACTLPSQVPRLKGLVQDIVAAFGATPGHFATTFVALITPWFQCCCTIGCYLTAPPPSEAGPVAPPPAQGRTVSRRKRKTTAGRILNFSSNAQASSPPTKKAKDKGKAP</sequence>
<accession>A0ABR2AIK9</accession>
<organism evidence="1 2">
    <name type="scientific">Hibiscus sabdariffa</name>
    <name type="common">roselle</name>
    <dbReference type="NCBI Taxonomy" id="183260"/>
    <lineage>
        <taxon>Eukaryota</taxon>
        <taxon>Viridiplantae</taxon>
        <taxon>Streptophyta</taxon>
        <taxon>Embryophyta</taxon>
        <taxon>Tracheophyta</taxon>
        <taxon>Spermatophyta</taxon>
        <taxon>Magnoliopsida</taxon>
        <taxon>eudicotyledons</taxon>
        <taxon>Gunneridae</taxon>
        <taxon>Pentapetalae</taxon>
        <taxon>rosids</taxon>
        <taxon>malvids</taxon>
        <taxon>Malvales</taxon>
        <taxon>Malvaceae</taxon>
        <taxon>Malvoideae</taxon>
        <taxon>Hibiscus</taxon>
    </lineage>
</organism>
<comment type="caution">
    <text evidence="1">The sequence shown here is derived from an EMBL/GenBank/DDBJ whole genome shotgun (WGS) entry which is preliminary data.</text>
</comment>